<keyword evidence="3" id="KW-1185">Reference proteome</keyword>
<dbReference type="AlphaFoldDB" id="A0A1I0QAV2"/>
<dbReference type="EMBL" id="FOIZ01000001">
    <property type="protein sequence ID" value="SEW24157.1"/>
    <property type="molecule type" value="Genomic_DNA"/>
</dbReference>
<feature type="transmembrane region" description="Helical" evidence="1">
    <location>
        <begin position="77"/>
        <end position="94"/>
    </location>
</feature>
<proteinExistence type="predicted"/>
<feature type="transmembrane region" description="Helical" evidence="1">
    <location>
        <begin position="6"/>
        <end position="30"/>
    </location>
</feature>
<reference evidence="2 3" key="1">
    <citation type="submission" date="2016-10" db="EMBL/GenBank/DDBJ databases">
        <authorList>
            <person name="de Groot N.N."/>
        </authorList>
    </citation>
    <scope>NUCLEOTIDE SEQUENCE [LARGE SCALE GENOMIC DNA]</scope>
    <source>
        <strain evidence="2 3">DSM 17925</strain>
    </source>
</reference>
<accession>A0A1I0QAV2</accession>
<protein>
    <submittedName>
        <fullName evidence="2">Uncharacterized protein</fullName>
    </submittedName>
</protein>
<evidence type="ECO:0000256" key="1">
    <source>
        <dbReference type="SAM" id="Phobius"/>
    </source>
</evidence>
<keyword evidence="1" id="KW-0812">Transmembrane</keyword>
<keyword evidence="1" id="KW-0472">Membrane</keyword>
<evidence type="ECO:0000313" key="2">
    <source>
        <dbReference type="EMBL" id="SEW24157.1"/>
    </source>
</evidence>
<evidence type="ECO:0000313" key="3">
    <source>
        <dbReference type="Proteomes" id="UP000199167"/>
    </source>
</evidence>
<name>A0A1I0QAV2_9RHOB</name>
<sequence>MNGDSGIWGLSLGTWQVLFALGLLGLGYLLTIKFNRRSILRVLPGVILVLGPVILLASSGILAVLGADVLDIRIKQALIAAIAIAAGWLAPFLLQEYRRADERDERIRDMHRAIYADVGSFLENFYSSDDLERYLDTIKSELEKDGNYIPFIPVPRRSLMYQSLTGQVHILPRVTIDLIVLFYAQVDNVADFVENMNSDAFRRVPAARRALAYADYVAMLDFARFLGVSTQQVVAAYDKEGPRVAKALSEHLKSPSNPAADRSGQ</sequence>
<feature type="transmembrane region" description="Helical" evidence="1">
    <location>
        <begin position="42"/>
        <end position="65"/>
    </location>
</feature>
<dbReference type="Proteomes" id="UP000199167">
    <property type="component" value="Unassembled WGS sequence"/>
</dbReference>
<organism evidence="2 3">
    <name type="scientific">Cognatiyoonia koreensis</name>
    <dbReference type="NCBI Taxonomy" id="364200"/>
    <lineage>
        <taxon>Bacteria</taxon>
        <taxon>Pseudomonadati</taxon>
        <taxon>Pseudomonadota</taxon>
        <taxon>Alphaproteobacteria</taxon>
        <taxon>Rhodobacterales</taxon>
        <taxon>Paracoccaceae</taxon>
        <taxon>Cognatiyoonia</taxon>
    </lineage>
</organism>
<dbReference type="RefSeq" id="WP_165611808.1">
    <property type="nucleotide sequence ID" value="NZ_FOIZ01000001.1"/>
</dbReference>
<keyword evidence="1" id="KW-1133">Transmembrane helix</keyword>
<dbReference type="STRING" id="364200.SAMN04488515_1789"/>
<gene>
    <name evidence="2" type="ORF">SAMN04488515_1789</name>
</gene>